<proteinExistence type="predicted"/>
<dbReference type="EMBL" id="JAGSHT010000001">
    <property type="protein sequence ID" value="MBZ2194593.1"/>
    <property type="molecule type" value="Genomic_DNA"/>
</dbReference>
<evidence type="ECO:0000313" key="4">
    <source>
        <dbReference type="Proteomes" id="UP000826651"/>
    </source>
</evidence>
<comment type="caution">
    <text evidence="3">The sequence shown here is derived from an EMBL/GenBank/DDBJ whole genome shotgun (WGS) entry which is preliminary data.</text>
</comment>
<gene>
    <name evidence="3" type="ORF">KCQ71_00385</name>
</gene>
<reference evidence="3 4" key="1">
    <citation type="submission" date="2021-04" db="EMBL/GenBank/DDBJ databases">
        <title>Ruania sp. nov., isolated from sandy soil of mangrove forest.</title>
        <authorList>
            <person name="Ge X."/>
            <person name="Huang R."/>
            <person name="Liu W."/>
        </authorList>
    </citation>
    <scope>NUCLEOTIDE SEQUENCE [LARGE SCALE GENOMIC DNA]</scope>
    <source>
        <strain evidence="3 4">N2-46</strain>
    </source>
</reference>
<dbReference type="CDD" id="cd00093">
    <property type="entry name" value="HTH_XRE"/>
    <property type="match status" value="1"/>
</dbReference>
<keyword evidence="4" id="KW-1185">Reference proteome</keyword>
<feature type="region of interest" description="Disordered" evidence="1">
    <location>
        <begin position="1"/>
        <end position="101"/>
    </location>
</feature>
<dbReference type="InterPro" id="IPR010982">
    <property type="entry name" value="Lambda_DNA-bd_dom_sf"/>
</dbReference>
<feature type="domain" description="HTH cro/C1-type" evidence="2">
    <location>
        <begin position="83"/>
        <end position="137"/>
    </location>
</feature>
<dbReference type="Proteomes" id="UP000826651">
    <property type="component" value="Unassembled WGS sequence"/>
</dbReference>
<dbReference type="SMART" id="SM00530">
    <property type="entry name" value="HTH_XRE"/>
    <property type="match status" value="1"/>
</dbReference>
<accession>A0ABS7S3W6</accession>
<dbReference type="InterPro" id="IPR001387">
    <property type="entry name" value="Cro/C1-type_HTH"/>
</dbReference>
<dbReference type="Gene3D" id="1.10.260.40">
    <property type="entry name" value="lambda repressor-like DNA-binding domains"/>
    <property type="match status" value="1"/>
</dbReference>
<evidence type="ECO:0000259" key="2">
    <source>
        <dbReference type="PROSITE" id="PS50943"/>
    </source>
</evidence>
<dbReference type="PROSITE" id="PS50943">
    <property type="entry name" value="HTH_CROC1"/>
    <property type="match status" value="1"/>
</dbReference>
<name>A0ABS7S3W6_9MICO</name>
<organism evidence="3 4">
    <name type="scientific">Occultella gossypii</name>
    <dbReference type="NCBI Taxonomy" id="2800820"/>
    <lineage>
        <taxon>Bacteria</taxon>
        <taxon>Bacillati</taxon>
        <taxon>Actinomycetota</taxon>
        <taxon>Actinomycetes</taxon>
        <taxon>Micrococcales</taxon>
        <taxon>Ruaniaceae</taxon>
        <taxon>Occultella</taxon>
    </lineage>
</organism>
<evidence type="ECO:0000256" key="1">
    <source>
        <dbReference type="SAM" id="MobiDB-lite"/>
    </source>
</evidence>
<feature type="compositionally biased region" description="Low complexity" evidence="1">
    <location>
        <begin position="1"/>
        <end position="20"/>
    </location>
</feature>
<evidence type="ECO:0000313" key="3">
    <source>
        <dbReference type="EMBL" id="MBZ2194593.1"/>
    </source>
</evidence>
<sequence>MARAARTTQPRPAPADPEAAWAERADTEPSPEPTQGEYDQPVPDHRTAPPPSGVPAIGDPQSRPRPATHPRPLLWREAVGHQLRTERHEQGRTQGDVASVAGVSTQYLSEVERGRKEPSSEILEAIGSSLGLELAELAGRVSRSLAASTPVLLAA</sequence>
<dbReference type="Pfam" id="PF13560">
    <property type="entry name" value="HTH_31"/>
    <property type="match status" value="1"/>
</dbReference>
<dbReference type="SUPFAM" id="SSF47413">
    <property type="entry name" value="lambda repressor-like DNA-binding domains"/>
    <property type="match status" value="1"/>
</dbReference>
<protein>
    <submittedName>
        <fullName evidence="3">Helix-turn-helix transcriptional regulator</fullName>
    </submittedName>
</protein>